<evidence type="ECO:0000313" key="7">
    <source>
        <dbReference type="EMBL" id="ODV87387.1"/>
    </source>
</evidence>
<evidence type="ECO:0000256" key="5">
    <source>
        <dbReference type="SAM" id="Coils"/>
    </source>
</evidence>
<evidence type="ECO:0000256" key="1">
    <source>
        <dbReference type="ARBA" id="ARBA00004266"/>
    </source>
</evidence>
<dbReference type="EMBL" id="KV453848">
    <property type="protein sequence ID" value="ODV87387.1"/>
    <property type="molecule type" value="Genomic_DNA"/>
</dbReference>
<comment type="similarity">
    <text evidence="4">Belongs to the formin homology family. BNI1 subfamily.</text>
</comment>
<keyword evidence="3 5" id="KW-0175">Coiled coil</keyword>
<gene>
    <name evidence="7" type="ORF">CANARDRAFT_217454</name>
</gene>
<feature type="domain" description="FH2" evidence="6">
    <location>
        <begin position="1"/>
        <end position="395"/>
    </location>
</feature>
<dbReference type="GO" id="GO:0000142">
    <property type="term" value="C:cellular bud neck contractile ring"/>
    <property type="evidence" value="ECO:0007669"/>
    <property type="project" value="UniProtKB-ARBA"/>
</dbReference>
<reference evidence="8" key="1">
    <citation type="submission" date="2016-04" db="EMBL/GenBank/DDBJ databases">
        <title>Comparative genomics of biotechnologically important yeasts.</title>
        <authorList>
            <consortium name="DOE Joint Genome Institute"/>
            <person name="Riley R."/>
            <person name="Haridas S."/>
            <person name="Wolfe K.H."/>
            <person name="Lopes M.R."/>
            <person name="Hittinger C.T."/>
            <person name="Goker M."/>
            <person name="Salamov A."/>
            <person name="Wisecaver J."/>
            <person name="Long T.M."/>
            <person name="Aerts A.L."/>
            <person name="Barry K."/>
            <person name="Choi C."/>
            <person name="Clum A."/>
            <person name="Coughlan A.Y."/>
            <person name="Deshpande S."/>
            <person name="Douglass A.P."/>
            <person name="Hanson S.J."/>
            <person name="Klenk H.-P."/>
            <person name="Labutti K."/>
            <person name="Lapidus A."/>
            <person name="Lindquist E."/>
            <person name="Lipzen A."/>
            <person name="Meier-Kolthoff J.P."/>
            <person name="Ohm R.A."/>
            <person name="Otillar R.P."/>
            <person name="Pangilinan J."/>
            <person name="Peng Y."/>
            <person name="Rokas A."/>
            <person name="Rosa C.A."/>
            <person name="Scheuner C."/>
            <person name="Sibirny A.A."/>
            <person name="Slot J.C."/>
            <person name="Stielow J.B."/>
            <person name="Sun H."/>
            <person name="Kurtzman C.P."/>
            <person name="Blackwell M."/>
            <person name="Grigoriev I.V."/>
            <person name="Jeffries T.W."/>
        </authorList>
    </citation>
    <scope>NUCLEOTIDE SEQUENCE [LARGE SCALE GENOMIC DNA]</scope>
    <source>
        <strain evidence="8">NRRL YB-2248</strain>
    </source>
</reference>
<dbReference type="InterPro" id="IPR042201">
    <property type="entry name" value="FH2_Formin_sf"/>
</dbReference>
<dbReference type="InterPro" id="IPR015425">
    <property type="entry name" value="FH2_Formin"/>
</dbReference>
<evidence type="ECO:0000259" key="6">
    <source>
        <dbReference type="PROSITE" id="PS51444"/>
    </source>
</evidence>
<dbReference type="STRING" id="983967.A0A1E4T6J3"/>
<dbReference type="GO" id="GO:0030428">
    <property type="term" value="C:cell septum"/>
    <property type="evidence" value="ECO:0007669"/>
    <property type="project" value="UniProtKB-SubCell"/>
</dbReference>
<dbReference type="PANTHER" id="PTHR47102">
    <property type="entry name" value="PROTEIN BNI1"/>
    <property type="match status" value="1"/>
</dbReference>
<dbReference type="Pfam" id="PF02181">
    <property type="entry name" value="FH2"/>
    <property type="match status" value="1"/>
</dbReference>
<dbReference type="SUPFAM" id="SSF101447">
    <property type="entry name" value="Formin homology 2 domain (FH2 domain)"/>
    <property type="match status" value="1"/>
</dbReference>
<dbReference type="GO" id="GO:0051016">
    <property type="term" value="P:barbed-end actin filament capping"/>
    <property type="evidence" value="ECO:0007669"/>
    <property type="project" value="TreeGrafter"/>
</dbReference>
<protein>
    <recommendedName>
        <fullName evidence="6">FH2 domain-containing protein</fullName>
    </recommendedName>
</protein>
<dbReference type="InterPro" id="IPR051661">
    <property type="entry name" value="Actin_filament_regulator"/>
</dbReference>
<dbReference type="GO" id="GO:0051017">
    <property type="term" value="P:actin filament bundle assembly"/>
    <property type="evidence" value="ECO:0007669"/>
    <property type="project" value="TreeGrafter"/>
</dbReference>
<keyword evidence="8" id="KW-1185">Reference proteome</keyword>
<dbReference type="FunFam" id="1.20.58.2220:FF:000006">
    <property type="entry name" value="Cytokinesis protein sepA"/>
    <property type="match status" value="1"/>
</dbReference>
<feature type="coiled-coil region" evidence="5">
    <location>
        <begin position="270"/>
        <end position="297"/>
    </location>
</feature>
<organism evidence="7 8">
    <name type="scientific">[Candida] arabinofermentans NRRL YB-2248</name>
    <dbReference type="NCBI Taxonomy" id="983967"/>
    <lineage>
        <taxon>Eukaryota</taxon>
        <taxon>Fungi</taxon>
        <taxon>Dikarya</taxon>
        <taxon>Ascomycota</taxon>
        <taxon>Saccharomycotina</taxon>
        <taxon>Pichiomycetes</taxon>
        <taxon>Pichiales</taxon>
        <taxon>Pichiaceae</taxon>
        <taxon>Ogataea</taxon>
        <taxon>Ogataea/Candida clade</taxon>
    </lineage>
</organism>
<dbReference type="GO" id="GO:0001411">
    <property type="term" value="C:hyphal tip"/>
    <property type="evidence" value="ECO:0007669"/>
    <property type="project" value="UniProtKB-ARBA"/>
</dbReference>
<dbReference type="PROSITE" id="PS51444">
    <property type="entry name" value="FH2"/>
    <property type="match status" value="1"/>
</dbReference>
<dbReference type="PANTHER" id="PTHR47102:SF2">
    <property type="entry name" value="PROTEIN BNI1"/>
    <property type="match status" value="1"/>
</dbReference>
<dbReference type="Gene3D" id="6.10.30.50">
    <property type="match status" value="1"/>
</dbReference>
<accession>A0A1E4T6J3</accession>
<dbReference type="GO" id="GO:1903475">
    <property type="term" value="P:mitotic actomyosin contractile ring assembly"/>
    <property type="evidence" value="ECO:0007669"/>
    <property type="project" value="TreeGrafter"/>
</dbReference>
<proteinExistence type="inferred from homology"/>
<dbReference type="AlphaFoldDB" id="A0A1E4T6J3"/>
<dbReference type="Gene3D" id="1.20.58.2220">
    <property type="entry name" value="Formin, FH2 domain"/>
    <property type="match status" value="1"/>
</dbReference>
<feature type="non-terminal residue" evidence="7">
    <location>
        <position position="395"/>
    </location>
</feature>
<evidence type="ECO:0000256" key="2">
    <source>
        <dbReference type="ARBA" id="ARBA00004431"/>
    </source>
</evidence>
<dbReference type="GO" id="GO:0043332">
    <property type="term" value="C:mating projection tip"/>
    <property type="evidence" value="ECO:0007669"/>
    <property type="project" value="TreeGrafter"/>
</dbReference>
<comment type="subcellular location">
    <subcellularLocation>
        <location evidence="1">Bud neck</location>
    </subcellularLocation>
    <subcellularLocation>
        <location evidence="2">Cell septum</location>
    </subcellularLocation>
</comment>
<evidence type="ECO:0000256" key="4">
    <source>
        <dbReference type="ARBA" id="ARBA00037935"/>
    </source>
</evidence>
<dbReference type="GO" id="GO:0000920">
    <property type="term" value="P:septum digestion after cytokinesis"/>
    <property type="evidence" value="ECO:0007669"/>
    <property type="project" value="UniProtKB-ARBA"/>
</dbReference>
<name>A0A1E4T6J3_9ASCO</name>
<evidence type="ECO:0000256" key="3">
    <source>
        <dbReference type="ARBA" id="ARBA00023054"/>
    </source>
</evidence>
<dbReference type="SMART" id="SM00498">
    <property type="entry name" value="FH2"/>
    <property type="match status" value="1"/>
</dbReference>
<dbReference type="Proteomes" id="UP000094801">
    <property type="component" value="Unassembled WGS sequence"/>
</dbReference>
<dbReference type="GO" id="GO:0008092">
    <property type="term" value="F:cytoskeletal protein binding"/>
    <property type="evidence" value="ECO:0007669"/>
    <property type="project" value="UniProtKB-ARBA"/>
</dbReference>
<evidence type="ECO:0000313" key="8">
    <source>
        <dbReference type="Proteomes" id="UP000094801"/>
    </source>
</evidence>
<dbReference type="OrthoDB" id="1104827at2759"/>
<sequence>MKQFHWDKLDNISTTFWGKLDYEQLNDKLDQVGVLNELETFFVASAPTMRAMKPKKEEDHSNKKILLLPRETQQQFGINLHQFGNLTEEQFISKVLECDSTITDNLTLIEFFNNESLGDVSSSLMRDFAPYSTNYRVKNFKTKKNPNDLARFDRIYLELFYNLSSYWAARSRALLLIQTFERDYEHINEKLDIVDAAITGIRGSESFLEVLNIIKNLGNFMNDESKVALGFKLSTLQRLKFLKDTKNTMSLLHYIEKIIRLHFPELCGFVDDLKATQKVARVSIENLEAECAELKRTTDICLSSLEKGKLSDDSNLHPRDQIKKYAKPSIEKAKLKSEALATHMKETISNFNELMSYFGENTGDDTSRSSFFLKFSSFIEDFKKVHAENIRTEEE</sequence>